<dbReference type="InterPro" id="IPR004358">
    <property type="entry name" value="Sig_transdc_His_kin-like_C"/>
</dbReference>
<dbReference type="InterPro" id="IPR003594">
    <property type="entry name" value="HATPase_dom"/>
</dbReference>
<dbReference type="PROSITE" id="PS50109">
    <property type="entry name" value="HIS_KIN"/>
    <property type="match status" value="1"/>
</dbReference>
<keyword evidence="5" id="KW-0547">Nucleotide-binding</keyword>
<dbReference type="Proteomes" id="UP000600101">
    <property type="component" value="Unassembled WGS sequence"/>
</dbReference>
<comment type="catalytic activity">
    <reaction evidence="1">
        <text>ATP + protein L-histidine = ADP + protein N-phospho-L-histidine.</text>
        <dbReference type="EC" id="2.7.13.3"/>
    </reaction>
</comment>
<dbReference type="InterPro" id="IPR003018">
    <property type="entry name" value="GAF"/>
</dbReference>
<dbReference type="AlphaFoldDB" id="A0A9X0R412"/>
<dbReference type="InterPro" id="IPR011495">
    <property type="entry name" value="Sig_transdc_His_kin_sub2_dim/P"/>
</dbReference>
<protein>
    <recommendedName>
        <fullName evidence="2">histidine kinase</fullName>
        <ecNumber evidence="2">2.7.13.3</ecNumber>
    </recommendedName>
</protein>
<feature type="domain" description="Histidine kinase" evidence="8">
    <location>
        <begin position="208"/>
        <end position="411"/>
    </location>
</feature>
<dbReference type="EC" id="2.7.13.3" evidence="2"/>
<evidence type="ECO:0000256" key="1">
    <source>
        <dbReference type="ARBA" id="ARBA00000085"/>
    </source>
</evidence>
<dbReference type="InterPro" id="IPR036890">
    <property type="entry name" value="HATPase_C_sf"/>
</dbReference>
<dbReference type="InterPro" id="IPR029016">
    <property type="entry name" value="GAF-like_dom_sf"/>
</dbReference>
<dbReference type="Pfam" id="PF07568">
    <property type="entry name" value="HisKA_2"/>
    <property type="match status" value="1"/>
</dbReference>
<evidence type="ECO:0000256" key="4">
    <source>
        <dbReference type="ARBA" id="ARBA00022679"/>
    </source>
</evidence>
<gene>
    <name evidence="9" type="ORF">H7965_28865</name>
</gene>
<name>A0A9X0R412_9PROT</name>
<sequence>MPFKAPRDDPTGPDAAKEARRLRLHQRILRDFGRIALDDLEIGPLLQRAVAQAARATGVRHTKIMRYRTEQGDLLAEAGFGWRPGFVGKARFGIDAASPPGRALQTGQPVLIDDIRDHPEFRIHPVIAEHGIVSLLNVPIRFDRNIWGVLEADSEEPGHFDDLDAEFLEAMAALVAGALQRQAAVAQAEAAASEAAVRAERRGMLLRELQHRAKNNLALVAAMLAREKRTATAEQDARTAERLARLMQRVTAITLAQDRLAGAEGGGLADGTGTDLAGYLKALLGSLDLSLGGKVVFEADLESCVLPFDKAVVVGLAVNELVTNAAKHAYPEGVEGVVRVELHTDEVRAEAALTVSDDGRGIDPSAVAARRAGGGQELELLRHLARQLGGDIEQGTQERGTSVTLRFPLVV</sequence>
<evidence type="ECO:0000256" key="7">
    <source>
        <dbReference type="ARBA" id="ARBA00022840"/>
    </source>
</evidence>
<evidence type="ECO:0000256" key="6">
    <source>
        <dbReference type="ARBA" id="ARBA00022777"/>
    </source>
</evidence>
<evidence type="ECO:0000259" key="8">
    <source>
        <dbReference type="PROSITE" id="PS50109"/>
    </source>
</evidence>
<dbReference type="Gene3D" id="3.30.565.10">
    <property type="entry name" value="Histidine kinase-like ATPase, C-terminal domain"/>
    <property type="match status" value="1"/>
</dbReference>
<dbReference type="SUPFAM" id="SSF55874">
    <property type="entry name" value="ATPase domain of HSP90 chaperone/DNA topoisomerase II/histidine kinase"/>
    <property type="match status" value="1"/>
</dbReference>
<keyword evidence="6" id="KW-0418">Kinase</keyword>
<dbReference type="PANTHER" id="PTHR41523">
    <property type="entry name" value="TWO-COMPONENT SYSTEM SENSOR PROTEIN"/>
    <property type="match status" value="1"/>
</dbReference>
<dbReference type="RefSeq" id="WP_186773952.1">
    <property type="nucleotide sequence ID" value="NZ_JACOMF010000145.1"/>
</dbReference>
<dbReference type="InterPro" id="IPR005467">
    <property type="entry name" value="His_kinase_dom"/>
</dbReference>
<dbReference type="SUPFAM" id="SSF55781">
    <property type="entry name" value="GAF domain-like"/>
    <property type="match status" value="1"/>
</dbReference>
<evidence type="ECO:0000256" key="5">
    <source>
        <dbReference type="ARBA" id="ARBA00022741"/>
    </source>
</evidence>
<dbReference type="PANTHER" id="PTHR41523:SF7">
    <property type="entry name" value="HISTIDINE KINASE"/>
    <property type="match status" value="1"/>
</dbReference>
<dbReference type="Pfam" id="PF02518">
    <property type="entry name" value="HATPase_c"/>
    <property type="match status" value="1"/>
</dbReference>
<comment type="caution">
    <text evidence="9">The sequence shown here is derived from an EMBL/GenBank/DDBJ whole genome shotgun (WGS) entry which is preliminary data.</text>
</comment>
<dbReference type="CDD" id="cd16936">
    <property type="entry name" value="HATPase_RsbW-like"/>
    <property type="match status" value="1"/>
</dbReference>
<reference evidence="9" key="1">
    <citation type="submission" date="2020-08" db="EMBL/GenBank/DDBJ databases">
        <authorList>
            <person name="Hu Y."/>
            <person name="Nguyen S.V."/>
            <person name="Li F."/>
            <person name="Fanning S."/>
        </authorList>
    </citation>
    <scope>NUCLEOTIDE SEQUENCE</scope>
    <source>
        <strain evidence="9">SYSU D8009</strain>
    </source>
</reference>
<proteinExistence type="predicted"/>
<dbReference type="Pfam" id="PF01590">
    <property type="entry name" value="GAF"/>
    <property type="match status" value="1"/>
</dbReference>
<dbReference type="SMART" id="SM00387">
    <property type="entry name" value="HATPase_c"/>
    <property type="match status" value="1"/>
</dbReference>
<evidence type="ECO:0000256" key="3">
    <source>
        <dbReference type="ARBA" id="ARBA00022553"/>
    </source>
</evidence>
<dbReference type="PRINTS" id="PR00344">
    <property type="entry name" value="BCTRLSENSOR"/>
</dbReference>
<keyword evidence="10" id="KW-1185">Reference proteome</keyword>
<keyword evidence="3" id="KW-0597">Phosphoprotein</keyword>
<dbReference type="SMART" id="SM00065">
    <property type="entry name" value="GAF"/>
    <property type="match status" value="1"/>
</dbReference>
<evidence type="ECO:0000313" key="9">
    <source>
        <dbReference type="EMBL" id="MBC4019231.1"/>
    </source>
</evidence>
<dbReference type="EMBL" id="JACOMF010000145">
    <property type="protein sequence ID" value="MBC4019231.1"/>
    <property type="molecule type" value="Genomic_DNA"/>
</dbReference>
<dbReference type="Gene3D" id="3.30.450.40">
    <property type="match status" value="1"/>
</dbReference>
<keyword evidence="4" id="KW-0808">Transferase</keyword>
<keyword evidence="7" id="KW-0067">ATP-binding</keyword>
<dbReference type="GO" id="GO:0005524">
    <property type="term" value="F:ATP binding"/>
    <property type="evidence" value="ECO:0007669"/>
    <property type="project" value="UniProtKB-KW"/>
</dbReference>
<dbReference type="GO" id="GO:0004673">
    <property type="term" value="F:protein histidine kinase activity"/>
    <property type="evidence" value="ECO:0007669"/>
    <property type="project" value="UniProtKB-EC"/>
</dbReference>
<evidence type="ECO:0000256" key="2">
    <source>
        <dbReference type="ARBA" id="ARBA00012438"/>
    </source>
</evidence>
<evidence type="ECO:0000313" key="10">
    <source>
        <dbReference type="Proteomes" id="UP000600101"/>
    </source>
</evidence>
<accession>A0A9X0R412</accession>
<organism evidence="9 10">
    <name type="scientific">Siccirubricoccus deserti</name>
    <dbReference type="NCBI Taxonomy" id="2013562"/>
    <lineage>
        <taxon>Bacteria</taxon>
        <taxon>Pseudomonadati</taxon>
        <taxon>Pseudomonadota</taxon>
        <taxon>Alphaproteobacteria</taxon>
        <taxon>Acetobacterales</taxon>
        <taxon>Roseomonadaceae</taxon>
        <taxon>Siccirubricoccus</taxon>
    </lineage>
</organism>